<dbReference type="OrthoDB" id="432234at2759"/>
<evidence type="ECO:0000313" key="1">
    <source>
        <dbReference type="EMBL" id="KIY48070.1"/>
    </source>
</evidence>
<protein>
    <submittedName>
        <fullName evidence="1">Uncharacterized protein</fullName>
    </submittedName>
</protein>
<organism evidence="1 2">
    <name type="scientific">Fistulina hepatica ATCC 64428</name>
    <dbReference type="NCBI Taxonomy" id="1128425"/>
    <lineage>
        <taxon>Eukaryota</taxon>
        <taxon>Fungi</taxon>
        <taxon>Dikarya</taxon>
        <taxon>Basidiomycota</taxon>
        <taxon>Agaricomycotina</taxon>
        <taxon>Agaricomycetes</taxon>
        <taxon>Agaricomycetidae</taxon>
        <taxon>Agaricales</taxon>
        <taxon>Fistulinaceae</taxon>
        <taxon>Fistulina</taxon>
    </lineage>
</organism>
<dbReference type="Proteomes" id="UP000054144">
    <property type="component" value="Unassembled WGS sequence"/>
</dbReference>
<feature type="non-terminal residue" evidence="1">
    <location>
        <position position="118"/>
    </location>
</feature>
<dbReference type="EMBL" id="KN881857">
    <property type="protein sequence ID" value="KIY48070.1"/>
    <property type="molecule type" value="Genomic_DNA"/>
</dbReference>
<gene>
    <name evidence="1" type="ORF">FISHEDRAFT_13749</name>
</gene>
<feature type="non-terminal residue" evidence="1">
    <location>
        <position position="1"/>
    </location>
</feature>
<keyword evidence="2" id="KW-1185">Reference proteome</keyword>
<reference evidence="1 2" key="1">
    <citation type="journal article" date="2015" name="Fungal Genet. Biol.">
        <title>Evolution of novel wood decay mechanisms in Agaricales revealed by the genome sequences of Fistulina hepatica and Cylindrobasidium torrendii.</title>
        <authorList>
            <person name="Floudas D."/>
            <person name="Held B.W."/>
            <person name="Riley R."/>
            <person name="Nagy L.G."/>
            <person name="Koehler G."/>
            <person name="Ransdell A.S."/>
            <person name="Younus H."/>
            <person name="Chow J."/>
            <person name="Chiniquy J."/>
            <person name="Lipzen A."/>
            <person name="Tritt A."/>
            <person name="Sun H."/>
            <person name="Haridas S."/>
            <person name="LaButti K."/>
            <person name="Ohm R.A."/>
            <person name="Kues U."/>
            <person name="Blanchette R.A."/>
            <person name="Grigoriev I.V."/>
            <person name="Minto R.E."/>
            <person name="Hibbett D.S."/>
        </authorList>
    </citation>
    <scope>NUCLEOTIDE SEQUENCE [LARGE SCALE GENOMIC DNA]</scope>
    <source>
        <strain evidence="1 2">ATCC 64428</strain>
    </source>
</reference>
<sequence>QLDPFDAIFGDGSDLANVKLPQDSAVDELECLRAFDTALDSLQYDSCTICHEAGFQMNFQRGECSCCRRDTEEIKLWSDGNNVNPKLDIPPELTGLTAIEEMLIARSKCVIQVRWAHG</sequence>
<dbReference type="AlphaFoldDB" id="A0A0D7ABL9"/>
<name>A0A0D7ABL9_9AGAR</name>
<proteinExistence type="predicted"/>
<evidence type="ECO:0000313" key="2">
    <source>
        <dbReference type="Proteomes" id="UP000054144"/>
    </source>
</evidence>
<accession>A0A0D7ABL9</accession>